<dbReference type="OrthoDB" id="26123at10239"/>
<evidence type="ECO:0000313" key="4">
    <source>
        <dbReference type="Proteomes" id="UP000232409"/>
    </source>
</evidence>
<evidence type="ECO:0000256" key="1">
    <source>
        <dbReference type="SAM" id="MobiDB-lite"/>
    </source>
</evidence>
<sequence length="116" mass="12782">MSLFYKPTKYNGCTKNQMWMSTIGDCHDIHCGCERPFAHLLDSIFPEGHQDRNKTIAEIIQRDLTECLSGGQEEDGGGLPLGSSAANLAIPKEEEEEDTKENIEELLAAAAAAEER</sequence>
<dbReference type="GeneID" id="37616665"/>
<dbReference type="InterPro" id="IPR004118">
    <property type="entry name" value="HEV_TT_vir_Orf2/Gyrovir_Vp2_N"/>
</dbReference>
<name>A8DMP1_9VIRU</name>
<dbReference type="Proteomes" id="UP000232409">
    <property type="component" value="Segment"/>
</dbReference>
<evidence type="ECO:0000313" key="3">
    <source>
        <dbReference type="EMBL" id="ABU55875.1"/>
    </source>
</evidence>
<keyword evidence="4" id="KW-1185">Reference proteome</keyword>
<feature type="domain" description="Hepatitis TT virus Orf2/Gyrovirus Vp2 N-terminal" evidence="2">
    <location>
        <begin position="14"/>
        <end position="63"/>
    </location>
</feature>
<dbReference type="EMBL" id="EF538875">
    <property type="protein sequence ID" value="ABU55875.1"/>
    <property type="molecule type" value="Genomic_DNA"/>
</dbReference>
<organism evidence="3 4">
    <name type="scientific">Torque teno midi virus 3</name>
    <dbReference type="NCBI Taxonomy" id="2065044"/>
    <lineage>
        <taxon>Viruses</taxon>
        <taxon>Monodnaviria</taxon>
        <taxon>Shotokuvirae</taxon>
        <taxon>Commensaviricota</taxon>
        <taxon>Cardeaviricetes</taxon>
        <taxon>Sanitavirales</taxon>
        <taxon>Anelloviridae</taxon>
        <taxon>Gammatorquevirus</taxon>
        <taxon>Gammatorquevirus homidi3</taxon>
    </lineage>
</organism>
<protein>
    <submittedName>
        <fullName evidence="3">ORF2</fullName>
    </submittedName>
</protein>
<dbReference type="Pfam" id="PF02957">
    <property type="entry name" value="TT_ORF2-like"/>
    <property type="match status" value="1"/>
</dbReference>
<feature type="region of interest" description="Disordered" evidence="1">
    <location>
        <begin position="69"/>
        <end position="101"/>
    </location>
</feature>
<accession>A8DMP1</accession>
<evidence type="ECO:0000259" key="2">
    <source>
        <dbReference type="Pfam" id="PF02957"/>
    </source>
</evidence>
<proteinExistence type="predicted"/>
<reference evidence="3 4" key="1">
    <citation type="journal article" date="2007" name="J. Gen. Virol.">
        <title>Circular genomes related to anelloviruses identified in human and animal samples by using a combined rolling-circle amplification/sequence-independent single primer amplification approach.</title>
        <authorList>
            <person name="Biagini P."/>
            <person name="Uch R."/>
            <person name="Belhouchet M."/>
            <person name="Attoui H."/>
            <person name="Cantaloube J.F."/>
            <person name="Brisbarre N."/>
            <person name="de Micco P."/>
        </authorList>
    </citation>
    <scope>NUCLEOTIDE SEQUENCE [LARGE SCALE GENOMIC DNA]</scope>
    <source>
        <strain evidence="3">2PoSMA</strain>
    </source>
</reference>
<dbReference type="KEGG" id="vg:37616665"/>
<dbReference type="RefSeq" id="YP_009505750.1">
    <property type="nucleotide sequence ID" value="NC_038350.1"/>
</dbReference>